<gene>
    <name evidence="14" type="ORF">B4U80_13927</name>
</gene>
<dbReference type="PANTHER" id="PTHR43477">
    <property type="entry name" value="DIHYDROANTICAPSIN 7-DEHYDROGENASE"/>
    <property type="match status" value="1"/>
</dbReference>
<evidence type="ECO:0000256" key="11">
    <source>
        <dbReference type="ARBA" id="ARBA00043083"/>
    </source>
</evidence>
<evidence type="ECO:0000256" key="8">
    <source>
        <dbReference type="ARBA" id="ARBA00041727"/>
    </source>
</evidence>
<comment type="catalytic activity">
    <reaction evidence="13">
        <text>(R)-3-hydroxybutanoate + NAD(+) = acetoacetate + NADH + H(+)</text>
        <dbReference type="Rhea" id="RHEA:20521"/>
        <dbReference type="ChEBI" id="CHEBI:10983"/>
        <dbReference type="ChEBI" id="CHEBI:13705"/>
        <dbReference type="ChEBI" id="CHEBI:15378"/>
        <dbReference type="ChEBI" id="CHEBI:57540"/>
        <dbReference type="ChEBI" id="CHEBI:57945"/>
        <dbReference type="EC" id="1.1.1.30"/>
    </reaction>
</comment>
<name>A0A443S7L2_9ACAR</name>
<dbReference type="Proteomes" id="UP000288716">
    <property type="component" value="Unassembled WGS sequence"/>
</dbReference>
<dbReference type="AlphaFoldDB" id="A0A443S7L2"/>
<dbReference type="Pfam" id="PF13561">
    <property type="entry name" value="adh_short_C2"/>
    <property type="match status" value="1"/>
</dbReference>
<evidence type="ECO:0000256" key="12">
    <source>
        <dbReference type="ARBA" id="ARBA00043199"/>
    </source>
</evidence>
<dbReference type="Gene3D" id="3.40.50.720">
    <property type="entry name" value="NAD(P)-binding Rossmann-like Domain"/>
    <property type="match status" value="1"/>
</dbReference>
<evidence type="ECO:0000256" key="5">
    <source>
        <dbReference type="ARBA" id="ARBA00038956"/>
    </source>
</evidence>
<organism evidence="14 15">
    <name type="scientific">Leptotrombidium deliense</name>
    <dbReference type="NCBI Taxonomy" id="299467"/>
    <lineage>
        <taxon>Eukaryota</taxon>
        <taxon>Metazoa</taxon>
        <taxon>Ecdysozoa</taxon>
        <taxon>Arthropoda</taxon>
        <taxon>Chelicerata</taxon>
        <taxon>Arachnida</taxon>
        <taxon>Acari</taxon>
        <taxon>Acariformes</taxon>
        <taxon>Trombidiformes</taxon>
        <taxon>Prostigmata</taxon>
        <taxon>Anystina</taxon>
        <taxon>Parasitengona</taxon>
        <taxon>Trombiculoidea</taxon>
        <taxon>Trombiculidae</taxon>
        <taxon>Leptotrombidium</taxon>
    </lineage>
</organism>
<comment type="pathway">
    <text evidence="1">Siderophore biosynthesis.</text>
</comment>
<evidence type="ECO:0000256" key="6">
    <source>
        <dbReference type="ARBA" id="ARBA00038959"/>
    </source>
</evidence>
<dbReference type="InterPro" id="IPR051122">
    <property type="entry name" value="SDR_DHRS6-like"/>
</dbReference>
<evidence type="ECO:0000256" key="1">
    <source>
        <dbReference type="ARBA" id="ARBA00004924"/>
    </source>
</evidence>
<comment type="similarity">
    <text evidence="2">Belongs to the short-chain dehydrogenases/reductases (SDR) family.</text>
</comment>
<evidence type="ECO:0000256" key="13">
    <source>
        <dbReference type="ARBA" id="ARBA00049550"/>
    </source>
</evidence>
<evidence type="ECO:0000313" key="14">
    <source>
        <dbReference type="EMBL" id="RWS23474.1"/>
    </source>
</evidence>
<keyword evidence="3" id="KW-0560">Oxidoreductase</keyword>
<dbReference type="EC" id="1.1.1.104" evidence="5"/>
<dbReference type="PANTHER" id="PTHR43477:SF1">
    <property type="entry name" value="DIHYDROANTICAPSIN 7-DEHYDROGENASE"/>
    <property type="match status" value="1"/>
</dbReference>
<dbReference type="InterPro" id="IPR036291">
    <property type="entry name" value="NAD(P)-bd_dom_sf"/>
</dbReference>
<evidence type="ECO:0000256" key="2">
    <source>
        <dbReference type="ARBA" id="ARBA00006484"/>
    </source>
</evidence>
<dbReference type="OrthoDB" id="1669814at2759"/>
<dbReference type="InterPro" id="IPR002347">
    <property type="entry name" value="SDR_fam"/>
</dbReference>
<comment type="caution">
    <text evidence="14">The sequence shown here is derived from an EMBL/GenBank/DDBJ whole genome shotgun (WGS) entry which is preliminary data.</text>
</comment>
<dbReference type="STRING" id="299467.A0A443S7L2"/>
<accession>A0A443S7L2</accession>
<sequence>MDKSESLSNPGVVDTAFLIKFGLSEEVVEKLKKMYADVNPLRRLADPIEIAELVVFLASNDATYINGVNYNIDGGTVYENFPELQ</sequence>
<evidence type="ECO:0000313" key="15">
    <source>
        <dbReference type="Proteomes" id="UP000288716"/>
    </source>
</evidence>
<dbReference type="GO" id="GO:0003858">
    <property type="term" value="F:3-hydroxybutyrate dehydrogenase activity"/>
    <property type="evidence" value="ECO:0007669"/>
    <property type="project" value="UniProtKB-EC"/>
</dbReference>
<evidence type="ECO:0000256" key="10">
    <source>
        <dbReference type="ARBA" id="ARBA00042565"/>
    </source>
</evidence>
<reference evidence="14 15" key="1">
    <citation type="journal article" date="2018" name="Gigascience">
        <title>Genomes of trombidid mites reveal novel predicted allergens and laterally-transferred genes associated with secondary metabolism.</title>
        <authorList>
            <person name="Dong X."/>
            <person name="Chaisiri K."/>
            <person name="Xia D."/>
            <person name="Armstrong S.D."/>
            <person name="Fang Y."/>
            <person name="Donnelly M.J."/>
            <person name="Kadowaki T."/>
            <person name="McGarry J.W."/>
            <person name="Darby A.C."/>
            <person name="Makepeace B.L."/>
        </authorList>
    </citation>
    <scope>NUCLEOTIDE SEQUENCE [LARGE SCALE GENOMIC DNA]</scope>
    <source>
        <strain evidence="14">UoL-UT</strain>
    </source>
</reference>
<evidence type="ECO:0000256" key="3">
    <source>
        <dbReference type="ARBA" id="ARBA00023002"/>
    </source>
</evidence>
<dbReference type="SUPFAM" id="SSF51735">
    <property type="entry name" value="NAD(P)-binding Rossmann-fold domains"/>
    <property type="match status" value="1"/>
</dbReference>
<dbReference type="EC" id="1.1.1.30" evidence="6"/>
<keyword evidence="15" id="KW-1185">Reference proteome</keyword>
<comment type="pathway">
    <text evidence="4">Amino-acid metabolism.</text>
</comment>
<dbReference type="GO" id="GO:0016617">
    <property type="term" value="F:4-oxoproline reductase activity"/>
    <property type="evidence" value="ECO:0007669"/>
    <property type="project" value="UniProtKB-EC"/>
</dbReference>
<proteinExistence type="inferred from homology"/>
<evidence type="ECO:0000256" key="9">
    <source>
        <dbReference type="ARBA" id="ARBA00042309"/>
    </source>
</evidence>
<protein>
    <recommendedName>
        <fullName evidence="7">Dehydrogenase/reductase SDR family member 6</fullName>
        <ecNumber evidence="5">1.1.1.104</ecNumber>
        <ecNumber evidence="6">1.1.1.30</ecNumber>
    </recommendedName>
    <alternativeName>
        <fullName evidence="11">(R)-beta-hydroxybutyrate dehydrogenase</fullName>
    </alternativeName>
    <alternativeName>
        <fullName evidence="9">3-hydroxybutyrate dehydrogenase type 2</fullName>
    </alternativeName>
    <alternativeName>
        <fullName evidence="12">4-oxo-L-proline reductase</fullName>
    </alternativeName>
    <alternativeName>
        <fullName evidence="10">Oxidoreductase UCPA</fullName>
    </alternativeName>
    <alternativeName>
        <fullName evidence="8">Short chain dehydrogenase/reductase family 15C member 1</fullName>
    </alternativeName>
</protein>
<dbReference type="EMBL" id="NCKV01006386">
    <property type="protein sequence ID" value="RWS23474.1"/>
    <property type="molecule type" value="Genomic_DNA"/>
</dbReference>
<evidence type="ECO:0000256" key="4">
    <source>
        <dbReference type="ARBA" id="ARBA00034698"/>
    </source>
</evidence>
<evidence type="ECO:0000256" key="7">
    <source>
        <dbReference type="ARBA" id="ARBA00039194"/>
    </source>
</evidence>
<dbReference type="VEuPathDB" id="VectorBase:LDEU008566"/>